<accession>A0A832V4Z8</accession>
<reference evidence="3 4" key="1">
    <citation type="journal article" name="Nat. Commun.">
        <title>Undinarchaeota illuminate DPANN phylogeny and the impact of gene transfer on archaeal evolution.</title>
        <authorList>
            <person name="Dombrowski N."/>
            <person name="Williams T.A."/>
            <person name="Sun J."/>
            <person name="Woodcroft B.J."/>
            <person name="Lee J.H."/>
            <person name="Minh B.Q."/>
            <person name="Rinke C."/>
            <person name="Spang A."/>
        </authorList>
    </citation>
    <scope>NUCLEOTIDE SEQUENCE [LARGE SCALE GENOMIC DNA]</scope>
    <source>
        <strain evidence="3">MAG_bin1129</strain>
    </source>
</reference>
<keyword evidence="4" id="KW-1185">Reference proteome</keyword>
<proteinExistence type="predicted"/>
<comment type="caution">
    <text evidence="3">The sequence shown here is derived from an EMBL/GenBank/DDBJ whole genome shotgun (WGS) entry which is preliminary data.</text>
</comment>
<feature type="transmembrane region" description="Helical" evidence="1">
    <location>
        <begin position="1222"/>
        <end position="1243"/>
    </location>
</feature>
<dbReference type="Gene3D" id="2.160.20.10">
    <property type="entry name" value="Single-stranded right-handed beta-helix, Pectin lyase-like"/>
    <property type="match status" value="2"/>
</dbReference>
<evidence type="ECO:0000313" key="4">
    <source>
        <dbReference type="Proteomes" id="UP000646946"/>
    </source>
</evidence>
<dbReference type="SUPFAM" id="SSF51126">
    <property type="entry name" value="Pectin lyase-like"/>
    <property type="match status" value="3"/>
</dbReference>
<dbReference type="InterPro" id="IPR011050">
    <property type="entry name" value="Pectin_lyase_fold/virulence"/>
</dbReference>
<dbReference type="InterPro" id="IPR012334">
    <property type="entry name" value="Pectin_lyas_fold"/>
</dbReference>
<keyword evidence="1" id="KW-1133">Transmembrane helix</keyword>
<dbReference type="InterPro" id="IPR022441">
    <property type="entry name" value="Para_beta_helix_rpt-2"/>
</dbReference>
<name>A0A832V4Z8_9ARCH</name>
<evidence type="ECO:0000259" key="2">
    <source>
        <dbReference type="Pfam" id="PF05048"/>
    </source>
</evidence>
<feature type="non-terminal residue" evidence="3">
    <location>
        <position position="1"/>
    </location>
</feature>
<sequence length="1294" mass="140258">HPVVGDFDTDGDIDLIIINNDDLNISLFNNSEVGSTYLDSQIQTFTNVTNQQKTYFLNWTPSLTASGSFNISAVADLSGRFGETIESNNYIVGPASINCVSLEGLNDYSVNNSTRLCPGTYPMNDTDSNAGAIFINANNTDLDCNGATITRASALNYGIYIADKNNTTIHGCNVRDYFHGGIRVSNSNFTTIYNTTIFNSTVSSCCEIYLIAGSTAGNSYVNLTNLTIEVANQPGISMETAANVSITNSIFRAGSNINEGIMLNGGTQENITIQNNTLHNLSVGIDITASSASAIKNVTIFNNTIYNISTFAIYAYHMENLTIHGNTIYNVSDPSGTAIAIGLDGTNNSTIFSNNISNVETAFNLSGSLNNGVEGQTASRNTIYNNYISNFTVAAAKDNSTIGNFWNTSKTAGTNIIGGPNIGGNFWSDYSGTDTDLDGIGDTLLPYTSSGNIVTGGDYLPLVVIPCTNLSGYNEYVANVSTTLCAGTYLMNDSNDNHVIISINTNNLVFDCNGATIRGNNSPSYSTSAIEVSGRKNITIKGCSLTGYTYGIFSNTSLGGPNNSIIQGNTIWNNTERQIWLNSVVDLNLTNNTIFNGTDDGFESVLFQYSNNTTISNNTFARAATIHLRFHISNNNTIANNTISGNVSGPSGSTGIQITSAGVPQVPGYGNLIEKNIIFNISNAIDVNVGNNTIFNNTVYNITNFAIYSYSSISSKPNIILNNTVYNSSNGIVIDCENGTIVGNNTVYLNSKNGISLDAALSSCNVTNILISYNNISNNNVGINITDLRNNSVNNTIYNNYISGNTINVFDNSTNPGNSWNISKTSGVNIVGRTFIAGNYWGDYTGTDITGDYLGDTLIPYTASGNISYKGDYAPLTQSSNIPSSQPGGGGETIGIGIERVRFKKVIKIPVDEVIKIIDDFPVDGSVEISFGENEKFYSFQGGLYYTFRITANGGRITAHIDDQRVFETDDFTFRSGKIGLKTFGTAAAFDDIRVREIIGVPGETYRPFTEDFDDGQAKNWQTSGGTWDASRKVYTQDSLISVEQLSFSGNSSWRDYSYETKVSIETRSKNTIAGIIFRAQNNENYYQFTFDNNSRVALRKRVGGVLQPIGESEKHTITVKKITPQKVTLEINSTPLIVDVTPGQKAFVDVNRDGENDLAILVNKVTGAATVEMSVEKLRLEAKPPPKVAIPKTVVETRPPLITAPILPIKIIERAEQPTNIPATIVVAVILAAIFSIVIVGAHQNYIEIRQKEVLEGKLLLARELKKQRIENLRRMGYTASEIRRLQRKKEEE</sequence>
<gene>
    <name evidence="3" type="ORF">H1016_02270</name>
</gene>
<evidence type="ECO:0000313" key="3">
    <source>
        <dbReference type="EMBL" id="HIK00345.1"/>
    </source>
</evidence>
<keyword evidence="1" id="KW-0812">Transmembrane</keyword>
<dbReference type="Pfam" id="PF05048">
    <property type="entry name" value="NosD"/>
    <property type="match status" value="3"/>
</dbReference>
<feature type="domain" description="Periplasmic copper-binding protein NosD beta helix" evidence="2">
    <location>
        <begin position="235"/>
        <end position="432"/>
    </location>
</feature>
<dbReference type="EMBL" id="DVAB01000022">
    <property type="protein sequence ID" value="HIK00345.1"/>
    <property type="molecule type" value="Genomic_DNA"/>
</dbReference>
<dbReference type="InterPro" id="IPR007742">
    <property type="entry name" value="NosD_dom"/>
</dbReference>
<feature type="domain" description="Periplasmic copper-binding protein NosD beta helix" evidence="2">
    <location>
        <begin position="669"/>
        <end position="846"/>
    </location>
</feature>
<keyword evidence="1" id="KW-0472">Membrane</keyword>
<dbReference type="SMART" id="SM00710">
    <property type="entry name" value="PbH1"/>
    <property type="match status" value="20"/>
</dbReference>
<dbReference type="Proteomes" id="UP000646946">
    <property type="component" value="Unassembled WGS sequence"/>
</dbReference>
<dbReference type="Gene3D" id="2.60.120.560">
    <property type="entry name" value="Exo-inulinase, domain 1"/>
    <property type="match status" value="2"/>
</dbReference>
<organism evidence="3 4">
    <name type="scientific">Candidatus Naiadarchaeum limnaeum</name>
    <dbReference type="NCBI Taxonomy" id="2756139"/>
    <lineage>
        <taxon>Archaea</taxon>
        <taxon>Candidatus Undinarchaeota</taxon>
        <taxon>Candidatus Undinarchaeia</taxon>
        <taxon>Candidatus Naiadarchaeales</taxon>
        <taxon>Candidatus Naiadarchaeaceae</taxon>
        <taxon>Candidatus Naiadarchaeum</taxon>
    </lineage>
</organism>
<dbReference type="NCBIfam" id="TIGR03804">
    <property type="entry name" value="para_beta_helix"/>
    <property type="match status" value="1"/>
</dbReference>
<feature type="domain" description="Periplasmic copper-binding protein NosD beta helix" evidence="2">
    <location>
        <begin position="486"/>
        <end position="647"/>
    </location>
</feature>
<protein>
    <submittedName>
        <fullName evidence="3">Right-handed parallel beta-helix repeat-containing protein</fullName>
    </submittedName>
</protein>
<dbReference type="InterPro" id="IPR006626">
    <property type="entry name" value="PbH1"/>
</dbReference>
<evidence type="ECO:0000256" key="1">
    <source>
        <dbReference type="SAM" id="Phobius"/>
    </source>
</evidence>